<accession>A0A8S9WYW8</accession>
<evidence type="ECO:0000256" key="6">
    <source>
        <dbReference type="ARBA" id="ARBA00023149"/>
    </source>
</evidence>
<dbReference type="PRINTS" id="PR00103">
    <property type="entry name" value="CAMPKINASE"/>
</dbReference>
<keyword evidence="4" id="KW-0677">Repeat</keyword>
<dbReference type="GO" id="GO:0030552">
    <property type="term" value="F:cAMP binding"/>
    <property type="evidence" value="ECO:0007669"/>
    <property type="project" value="UniProtKB-KW"/>
</dbReference>
<dbReference type="PROSITE" id="PS00889">
    <property type="entry name" value="CNMP_BINDING_2"/>
    <property type="match status" value="1"/>
</dbReference>
<proteinExistence type="inferred from homology"/>
<evidence type="ECO:0000256" key="3">
    <source>
        <dbReference type="ARBA" id="ARBA00022566"/>
    </source>
</evidence>
<dbReference type="GO" id="GO:0004862">
    <property type="term" value="F:cAMP-dependent protein kinase inhibitor activity"/>
    <property type="evidence" value="ECO:0007669"/>
    <property type="project" value="TreeGrafter"/>
</dbReference>
<dbReference type="GO" id="GO:0005952">
    <property type="term" value="C:cAMP-dependent protein kinase complex"/>
    <property type="evidence" value="ECO:0007669"/>
    <property type="project" value="InterPro"/>
</dbReference>
<dbReference type="InterPro" id="IPR014710">
    <property type="entry name" value="RmlC-like_jellyroll"/>
</dbReference>
<evidence type="ECO:0000313" key="11">
    <source>
        <dbReference type="Proteomes" id="UP000466442"/>
    </source>
</evidence>
<dbReference type="GO" id="GO:0005829">
    <property type="term" value="C:cytosol"/>
    <property type="evidence" value="ECO:0007669"/>
    <property type="project" value="TreeGrafter"/>
</dbReference>
<dbReference type="Gene3D" id="1.20.890.10">
    <property type="entry name" value="cAMP-dependent protein kinase regulatory subunit, dimerization-anchoring domain"/>
    <property type="match status" value="1"/>
</dbReference>
<dbReference type="GO" id="GO:0034236">
    <property type="term" value="F:protein kinase A catalytic subunit binding"/>
    <property type="evidence" value="ECO:0007669"/>
    <property type="project" value="TreeGrafter"/>
</dbReference>
<evidence type="ECO:0000256" key="2">
    <source>
        <dbReference type="ARBA" id="ARBA00022553"/>
    </source>
</evidence>
<dbReference type="InterPro" id="IPR018488">
    <property type="entry name" value="cNMP-bd_CS"/>
</dbReference>
<feature type="binding site" evidence="7">
    <location>
        <position position="335"/>
    </location>
    <ligand>
        <name>3',5'-cyclic AMP</name>
        <dbReference type="ChEBI" id="CHEBI:58165"/>
        <label>2</label>
    </ligand>
</feature>
<dbReference type="InterPro" id="IPR000595">
    <property type="entry name" value="cNMP-bd_dom"/>
</dbReference>
<comment type="similarity">
    <text evidence="1">Belongs to the cAMP-dependent kinase regulatory chain family.</text>
</comment>
<dbReference type="PANTHER" id="PTHR11635:SF152">
    <property type="entry name" value="CAMP-DEPENDENT PROTEIN KINASE TYPE I REGULATORY SUBUNIT-RELATED"/>
    <property type="match status" value="1"/>
</dbReference>
<organism evidence="10 11">
    <name type="scientific">Apolygus lucorum</name>
    <name type="common">Small green plant bug</name>
    <name type="synonym">Lygocoris lucorum</name>
    <dbReference type="NCBI Taxonomy" id="248454"/>
    <lineage>
        <taxon>Eukaryota</taxon>
        <taxon>Metazoa</taxon>
        <taxon>Ecdysozoa</taxon>
        <taxon>Arthropoda</taxon>
        <taxon>Hexapoda</taxon>
        <taxon>Insecta</taxon>
        <taxon>Pterygota</taxon>
        <taxon>Neoptera</taxon>
        <taxon>Paraneoptera</taxon>
        <taxon>Hemiptera</taxon>
        <taxon>Heteroptera</taxon>
        <taxon>Panheteroptera</taxon>
        <taxon>Cimicomorpha</taxon>
        <taxon>Miridae</taxon>
        <taxon>Mirini</taxon>
        <taxon>Apolygus</taxon>
    </lineage>
</organism>
<evidence type="ECO:0000313" key="10">
    <source>
        <dbReference type="EMBL" id="KAF6201907.1"/>
    </source>
</evidence>
<gene>
    <name evidence="10" type="ORF">GE061_004303</name>
</gene>
<sequence>MSLKIPDSFRDLLLDFAICFYKKMPEDILSFSINYFKLLKDKKGGESGKAGSAKAQVLLTDQDVVVIHTKSPSPRDSVDEDDEDDDEDEPPPVPADYRRKSVYTKGYNPDDEPDEDEETEFGKFPKNEEMKKKLEATIKDNLLFRGLEPEQMTTIIDAMKEVPVRVGDEIIKQGDDGDYFYVIDSGTFEVFVKKEDGTDFLIRTYNNGGSFGELALMYNQPRSATVKAKSNGIVFSLDRNAFQKIVVKSAHERRKLHEELLSKVSLFQGLNDVERQNIADVLQTMIFSNAERIIKEGDNADGMYFVVTGSVRVTRTDGSDENVIKIINQGEYFGELALLNKKPRAANCFAIGTTKLAFLSAEAFERLMGPCLNIMQRHAAQYSKRLSEVIKADNKLL</sequence>
<feature type="compositionally biased region" description="Acidic residues" evidence="8">
    <location>
        <begin position="109"/>
        <end position="119"/>
    </location>
</feature>
<dbReference type="OrthoDB" id="417078at2759"/>
<dbReference type="PROSITE" id="PS50042">
    <property type="entry name" value="CNMP_BINDING_3"/>
    <property type="match status" value="2"/>
</dbReference>
<dbReference type="AlphaFoldDB" id="A0A8S9WYW8"/>
<evidence type="ECO:0000256" key="7">
    <source>
        <dbReference type="PIRSR" id="PIRSR000548-1"/>
    </source>
</evidence>
<feature type="binding site" evidence="7">
    <location>
        <position position="222"/>
    </location>
    <ligand>
        <name>3',5'-cyclic AMP</name>
        <dbReference type="ChEBI" id="CHEBI:58165"/>
        <label>1</label>
    </ligand>
</feature>
<dbReference type="SUPFAM" id="SSF51206">
    <property type="entry name" value="cAMP-binding domain-like"/>
    <property type="match status" value="2"/>
</dbReference>
<protein>
    <recommendedName>
        <fullName evidence="9">Cyclic nucleotide-binding domain-containing protein</fullName>
    </recommendedName>
</protein>
<dbReference type="PIRSF" id="PIRSF000548">
    <property type="entry name" value="PK_regulatory"/>
    <property type="match status" value="1"/>
</dbReference>
<evidence type="ECO:0000256" key="1">
    <source>
        <dbReference type="ARBA" id="ARBA00005753"/>
    </source>
</evidence>
<feature type="binding site" evidence="7">
    <location>
        <position position="344"/>
    </location>
    <ligand>
        <name>3',5'-cyclic AMP</name>
        <dbReference type="ChEBI" id="CHEBI:58165"/>
        <label>2</label>
    </ligand>
</feature>
<feature type="domain" description="Cyclic nucleotide-binding" evidence="9">
    <location>
        <begin position="143"/>
        <end position="263"/>
    </location>
</feature>
<keyword evidence="11" id="KW-1185">Reference proteome</keyword>
<keyword evidence="5 7" id="KW-0547">Nucleotide-binding</keyword>
<dbReference type="EMBL" id="WIXP02000012">
    <property type="protein sequence ID" value="KAF6201907.1"/>
    <property type="molecule type" value="Genomic_DNA"/>
</dbReference>
<feature type="binding site" evidence="7">
    <location>
        <position position="213"/>
    </location>
    <ligand>
        <name>3',5'-cyclic AMP</name>
        <dbReference type="ChEBI" id="CHEBI:58165"/>
        <label>1</label>
    </ligand>
</feature>
<dbReference type="Gene3D" id="2.60.120.10">
    <property type="entry name" value="Jelly Rolls"/>
    <property type="match status" value="2"/>
</dbReference>
<keyword evidence="3 7" id="KW-0116">cAMP-binding</keyword>
<dbReference type="Proteomes" id="UP000466442">
    <property type="component" value="Linkage Group LG12"/>
</dbReference>
<name>A0A8S9WYW8_APOLU</name>
<comment type="caution">
    <text evidence="10">The sequence shown here is derived from an EMBL/GenBank/DDBJ whole genome shotgun (WGS) entry which is preliminary data.</text>
</comment>
<feature type="domain" description="Cyclic nucleotide-binding" evidence="9">
    <location>
        <begin position="266"/>
        <end position="385"/>
    </location>
</feature>
<dbReference type="InterPro" id="IPR050503">
    <property type="entry name" value="cAMP-dep_PK_reg_su-like"/>
</dbReference>
<keyword evidence="6 7" id="KW-0114">cAMP</keyword>
<feature type="region of interest" description="Disordered" evidence="8">
    <location>
        <begin position="68"/>
        <end position="121"/>
    </location>
</feature>
<feature type="compositionally biased region" description="Acidic residues" evidence="8">
    <location>
        <begin position="78"/>
        <end position="90"/>
    </location>
</feature>
<evidence type="ECO:0000256" key="4">
    <source>
        <dbReference type="ARBA" id="ARBA00022737"/>
    </source>
</evidence>
<reference evidence="10" key="1">
    <citation type="journal article" date="2021" name="Mol. Ecol. Resour.">
        <title>Apolygus lucorum genome provides insights into omnivorousness and mesophyll feeding.</title>
        <authorList>
            <person name="Liu Y."/>
            <person name="Liu H."/>
            <person name="Wang H."/>
            <person name="Huang T."/>
            <person name="Liu B."/>
            <person name="Yang B."/>
            <person name="Yin L."/>
            <person name="Li B."/>
            <person name="Zhang Y."/>
            <person name="Zhang S."/>
            <person name="Jiang F."/>
            <person name="Zhang X."/>
            <person name="Ren Y."/>
            <person name="Wang B."/>
            <person name="Wang S."/>
            <person name="Lu Y."/>
            <person name="Wu K."/>
            <person name="Fan W."/>
            <person name="Wang G."/>
        </authorList>
    </citation>
    <scope>NUCLEOTIDE SEQUENCE</scope>
    <source>
        <strain evidence="10">12Hb</strain>
    </source>
</reference>
<dbReference type="SMART" id="SM00100">
    <property type="entry name" value="cNMP"/>
    <property type="match status" value="2"/>
</dbReference>
<evidence type="ECO:0000256" key="5">
    <source>
        <dbReference type="ARBA" id="ARBA00022741"/>
    </source>
</evidence>
<dbReference type="PROSITE" id="PS00888">
    <property type="entry name" value="CNMP_BINDING_1"/>
    <property type="match status" value="2"/>
</dbReference>
<keyword evidence="2" id="KW-0597">Phosphoprotein</keyword>
<dbReference type="SUPFAM" id="SSF47391">
    <property type="entry name" value="Dimerization-anchoring domain of cAMP-dependent PK regulatory subunit"/>
    <property type="match status" value="1"/>
</dbReference>
<dbReference type="Pfam" id="PF00027">
    <property type="entry name" value="cNMP_binding"/>
    <property type="match status" value="2"/>
</dbReference>
<dbReference type="InterPro" id="IPR012198">
    <property type="entry name" value="cAMP_dep_PK_reg_su"/>
</dbReference>
<dbReference type="InterPro" id="IPR018490">
    <property type="entry name" value="cNMP-bd_dom_sf"/>
</dbReference>
<dbReference type="PANTHER" id="PTHR11635">
    <property type="entry name" value="CAMP-DEPENDENT PROTEIN KINASE REGULATORY CHAIN"/>
    <property type="match status" value="1"/>
</dbReference>
<evidence type="ECO:0000256" key="8">
    <source>
        <dbReference type="SAM" id="MobiDB-lite"/>
    </source>
</evidence>
<evidence type="ECO:0000259" key="9">
    <source>
        <dbReference type="PROSITE" id="PS50042"/>
    </source>
</evidence>
<dbReference type="CDD" id="cd00038">
    <property type="entry name" value="CAP_ED"/>
    <property type="match status" value="2"/>
</dbReference>